<dbReference type="STRING" id="74557.A0A1V9ZA50"/>
<dbReference type="EMBL" id="JNBS01002165">
    <property type="protein sequence ID" value="OQR94787.1"/>
    <property type="molecule type" value="Genomic_DNA"/>
</dbReference>
<dbReference type="InterPro" id="IPR011993">
    <property type="entry name" value="PH-like_dom_sf"/>
</dbReference>
<dbReference type="OrthoDB" id="63022at2759"/>
<dbReference type="SMART" id="SM00233">
    <property type="entry name" value="PH"/>
    <property type="match status" value="8"/>
</dbReference>
<reference evidence="3 4" key="1">
    <citation type="journal article" date="2014" name="Genome Biol. Evol.">
        <title>The secreted proteins of Achlya hypogyna and Thraustotheca clavata identify the ancestral oomycete secretome and reveal gene acquisitions by horizontal gene transfer.</title>
        <authorList>
            <person name="Misner I."/>
            <person name="Blouin N."/>
            <person name="Leonard G."/>
            <person name="Richards T.A."/>
            <person name="Lane C.E."/>
        </authorList>
    </citation>
    <scope>NUCLEOTIDE SEQUENCE [LARGE SCALE GENOMIC DNA]</scope>
    <source>
        <strain evidence="3 4">ATCC 34112</strain>
    </source>
</reference>
<comment type="caution">
    <text evidence="3">The sequence shown here is derived from an EMBL/GenBank/DDBJ whole genome shotgun (WGS) entry which is preliminary data.</text>
</comment>
<dbReference type="InterPro" id="IPR051707">
    <property type="entry name" value="PI-Interact_SigTrans_Reg"/>
</dbReference>
<proteinExistence type="predicted"/>
<dbReference type="InterPro" id="IPR001849">
    <property type="entry name" value="PH_domain"/>
</dbReference>
<dbReference type="CDD" id="cd00821">
    <property type="entry name" value="PH"/>
    <property type="match status" value="1"/>
</dbReference>
<dbReference type="PROSITE" id="PS50003">
    <property type="entry name" value="PH_DOMAIN"/>
    <property type="match status" value="4"/>
</dbReference>
<feature type="coiled-coil region" evidence="1">
    <location>
        <begin position="137"/>
        <end position="192"/>
    </location>
</feature>
<evidence type="ECO:0000259" key="2">
    <source>
        <dbReference type="PROSITE" id="PS50003"/>
    </source>
</evidence>
<evidence type="ECO:0000313" key="3">
    <source>
        <dbReference type="EMBL" id="OQR94787.1"/>
    </source>
</evidence>
<sequence>MQGYLWKRGHAIPTMNRRYCVLEGSMLACYNTEREHELGLTPKDVYAIREVLPWDGKTRLKNYEHSFAFSTLSGKIYQCSADTMAAQEQWIAAVQESLAEPYRIVAEEIVEAQKQLQDDAKIEQETADVAAAAVKRAEASSKTIRACEEKIKELRTQQAAIDDKIAIGQTEADAALTKANEAKSAAAQAKQAAHDDMMLHANEEISGAILETAQEASRRLAIYEVEATAAATAAKNVSDLKAARNAITTAIDKATSDLKSSQAESEENIKTATGAIHTAHSAKARTRLRLASWSTSPSHVDALAQGYLFCKHSMKPTMHSKYFVLYGKTLCWYKNADDFIQNANSPLGVVHVAGGISDWHGKVGLTTHPNSFAIPTLEGKVLHCCAPVSHDVAMWNAALLIGQTMSPMSPERARAAKFRRDSFDLTSPPRSGDKRTSFFAADSTNTLDTTPHPITLTSSEVTQGNSVEGYLVKQGHFVPTMKQKYCVLKGVHILFYSNHDEYVKLNFAHEAAVSTEVACSEVAGVAEWDGHSMLMTYPHPFQIDTVNHAHIYCSAPTAAEKEKWMRGLRAAVARHIATNHNDTAHKAAEASLTASAKDAALLALNPGAQLVLALENLLTNYYAEHNPTKQDDIIVLTKLFEGREAQLLAHLDATYGTTLVTDQADLIAKFEAMYKLKLARNVNNTIVTDSTVPHLEGIVEHISSSHFSKGKASIYAVLVSNKFMHFATRMSALTSPSEPQETIHVSDVLTSSKSDQQFTIVDMHGTKHVYSAKSTAQQQHWLHILQLGIEYARVHQPTEVQLNDTTILQEIVDPDATNMSSIEVIQVTAFKEALIAYYSEHNPEGLGSVDALMVYFKGKEHLLLESLDKMYSTNLANDVRMQSLCAELTSTTSSFDRNGSSWRKTVHGDGALPSHRKEGYVKLKAAPQVHKLKKVYAVVDGTTIACYSDAMRDVEILSPIVVENVRVGDGQFSLYIDTSSVSIFCQLEHEIEFHEWLAACHVAIATRHVTDINDSPLAQMLVEFYTKHNPSKVNEVPLILDSFKGREMEMLAKIDSVYHTQLSSDNSVLKLLPVTETKTTPNALVEGYFMKKGYMMPSMTRYYGVLRTNVLKVYDTIDDARQDHTTHHQKELAAVTNWAASDKFGLELITTDHRTFFCSFVNEDEKLQWFIAIKHGLAIKRIEQRMANGTLTSEATKETRNMIVERYGHVSPHFAEEVDTLIEYAHGVDLDILSMIDKKYGTTMSIDKDICSRLEKSPLDAAPKEGQLYEVTPEGQVKAELYGVLDNTHIHCYATREGFKLGMVQPTHSFTVMTISPWNILDKSGFIIDTQEEFNAVYMITPNTVESQGWIDAIQCALDKAEVENLIHVLPSDKSSIFSSFLFVKDIKTNKMLKRYLIIDGFELKVFISPGDAKPYLQLAITSISDWADAPPRCSFGLAFHCVNSSQKICILHANAETQLLKDEWVNHFQTVQRLHVGDDLIQDQGFEVAQPSIQDGTAMKGYMMYEVKALLSTERREGYFILHGVELVGFSSELAAHNNETPQLRLVINMLLENKIDAQIHSTSSSYHPSDFFVEAKLEKDTNPMRFITASSEDR</sequence>
<dbReference type="PANTHER" id="PTHR14336">
    <property type="entry name" value="TANDEM PH DOMAIN CONTAINING PROTEIN"/>
    <property type="match status" value="1"/>
</dbReference>
<feature type="domain" description="PH" evidence="2">
    <location>
        <begin position="464"/>
        <end position="573"/>
    </location>
</feature>
<dbReference type="Gene3D" id="2.30.29.30">
    <property type="entry name" value="Pleckstrin-homology domain (PH domain)/Phosphotyrosine-binding domain (PTB)"/>
    <property type="match status" value="4"/>
</dbReference>
<dbReference type="SUPFAM" id="SSF50729">
    <property type="entry name" value="PH domain-like"/>
    <property type="match status" value="8"/>
</dbReference>
<feature type="domain" description="PH" evidence="2">
    <location>
        <begin position="1082"/>
        <end position="1178"/>
    </location>
</feature>
<dbReference type="Pfam" id="PF00169">
    <property type="entry name" value="PH"/>
    <property type="match status" value="1"/>
</dbReference>
<accession>A0A1V9ZA50</accession>
<evidence type="ECO:0000256" key="1">
    <source>
        <dbReference type="SAM" id="Coils"/>
    </source>
</evidence>
<organism evidence="3 4">
    <name type="scientific">Thraustotheca clavata</name>
    <dbReference type="NCBI Taxonomy" id="74557"/>
    <lineage>
        <taxon>Eukaryota</taxon>
        <taxon>Sar</taxon>
        <taxon>Stramenopiles</taxon>
        <taxon>Oomycota</taxon>
        <taxon>Saprolegniomycetes</taxon>
        <taxon>Saprolegniales</taxon>
        <taxon>Achlyaceae</taxon>
        <taxon>Thraustotheca</taxon>
    </lineage>
</organism>
<feature type="domain" description="PH" evidence="2">
    <location>
        <begin position="1"/>
        <end position="99"/>
    </location>
</feature>
<keyword evidence="4" id="KW-1185">Reference proteome</keyword>
<dbReference type="Proteomes" id="UP000243217">
    <property type="component" value="Unassembled WGS sequence"/>
</dbReference>
<keyword evidence="1" id="KW-0175">Coiled coil</keyword>
<protein>
    <recommendedName>
        <fullName evidence="2">PH domain-containing protein</fullName>
    </recommendedName>
</protein>
<gene>
    <name evidence="3" type="ORF">THRCLA_08099</name>
</gene>
<evidence type="ECO:0000313" key="4">
    <source>
        <dbReference type="Proteomes" id="UP000243217"/>
    </source>
</evidence>
<feature type="non-terminal residue" evidence="3">
    <location>
        <position position="1596"/>
    </location>
</feature>
<feature type="domain" description="PH" evidence="2">
    <location>
        <begin position="692"/>
        <end position="790"/>
    </location>
</feature>
<name>A0A1V9ZA50_9STRA</name>